<dbReference type="AlphaFoldDB" id="A0AAJ3FZX1"/>
<evidence type="ECO:0000313" key="2">
    <source>
        <dbReference type="Proteomes" id="UP000562723"/>
    </source>
</evidence>
<sequence length="132" mass="14828">MNFWNDLEGSTFFNKIFSSPVPIGTIELFSLAIDNDTSTIVFEFDIEEYPDAPPHKWKQSGFNTCRIGLNCSAPTNLTITNIPTKNKLALRISQQQNTFTVHASNDTSLIKFETKHLLLCGPSAYQNIAEQI</sequence>
<evidence type="ECO:0000313" key="1">
    <source>
        <dbReference type="EMBL" id="NUT82867.1"/>
    </source>
</evidence>
<name>A0AAJ3FZX1_9PSED</name>
<comment type="caution">
    <text evidence="1">The sequence shown here is derived from an EMBL/GenBank/DDBJ whole genome shotgun (WGS) entry which is preliminary data.</text>
</comment>
<gene>
    <name evidence="1" type="ORF">HNO85_18135</name>
</gene>
<protein>
    <recommendedName>
        <fullName evidence="3">Immunity protein 50</fullName>
    </recommendedName>
</protein>
<dbReference type="Proteomes" id="UP000562723">
    <property type="component" value="Unassembled WGS sequence"/>
</dbReference>
<evidence type="ECO:0008006" key="3">
    <source>
        <dbReference type="Google" id="ProtNLM"/>
    </source>
</evidence>
<accession>A0AAJ3FZX1</accession>
<dbReference type="RefSeq" id="WP_081264474.1">
    <property type="nucleotide sequence ID" value="NZ_CP045701.2"/>
</dbReference>
<dbReference type="EMBL" id="JABFMS010000036">
    <property type="protein sequence ID" value="NUT82867.1"/>
    <property type="molecule type" value="Genomic_DNA"/>
</dbReference>
<reference evidence="1 2" key="1">
    <citation type="journal article" date="2020" name="Front. Plant Sci.">
        <title>Isolation of Rhizosphere Bacteria That Improve Quality and Water Stress Tolerance in Greenhouse Ornamentals.</title>
        <authorList>
            <person name="Nordstedt N.P."/>
            <person name="Jones M.L."/>
        </authorList>
    </citation>
    <scope>NUCLEOTIDE SEQUENCE [LARGE SCALE GENOMIC DNA]</scope>
    <source>
        <strain evidence="1 2">C2F7</strain>
    </source>
</reference>
<dbReference type="Pfam" id="PF15594">
    <property type="entry name" value="Imm50"/>
    <property type="match status" value="1"/>
</dbReference>
<organism evidence="1 2">
    <name type="scientific">Pseudomonas brassicacearum</name>
    <dbReference type="NCBI Taxonomy" id="930166"/>
    <lineage>
        <taxon>Bacteria</taxon>
        <taxon>Pseudomonadati</taxon>
        <taxon>Pseudomonadota</taxon>
        <taxon>Gammaproteobacteria</taxon>
        <taxon>Pseudomonadales</taxon>
        <taxon>Pseudomonadaceae</taxon>
        <taxon>Pseudomonas</taxon>
    </lineage>
</organism>
<dbReference type="InterPro" id="IPR028957">
    <property type="entry name" value="Imm50"/>
</dbReference>
<proteinExistence type="predicted"/>